<name>A0ACB9E6T0_9ASTR</name>
<sequence length="315" mass="36675">MASTSSSSTSVSTHHEYDVFLSFRGEDTSNSFTDHLYKALRQAGIRTFRDDDEIHEGQELKPKIKRSIRKSRASVIVFSDNFANSRWCLDELWLILRQKRKGCHFVLPVFYGVDPSDVRNQRGSFTVETKEGAEDSKWTEDNVKRWKASLREVANLKGMVVSGNDMIDVWRSRMNSLNSLEGDLDRKIQDVLQKSFESLPCDNHKELFLHIACFFVGEYASHVEIILENDYHAKFGIVTLINRCLLTHSRNCLRLTMHKLLQDMARKIVRNECKMLLGSEKIEGLIFNVLKFKEEKRLERFVIIVFFINFKQLLN</sequence>
<dbReference type="EMBL" id="CM042035">
    <property type="protein sequence ID" value="KAI3754370.1"/>
    <property type="molecule type" value="Genomic_DNA"/>
</dbReference>
<proteinExistence type="predicted"/>
<accession>A0ACB9E6T0</accession>
<reference evidence="1 2" key="2">
    <citation type="journal article" date="2022" name="Mol. Ecol. Resour.">
        <title>The genomes of chicory, endive, great burdock and yacon provide insights into Asteraceae paleo-polyploidization history and plant inulin production.</title>
        <authorList>
            <person name="Fan W."/>
            <person name="Wang S."/>
            <person name="Wang H."/>
            <person name="Wang A."/>
            <person name="Jiang F."/>
            <person name="Liu H."/>
            <person name="Zhao H."/>
            <person name="Xu D."/>
            <person name="Zhang Y."/>
        </authorList>
    </citation>
    <scope>NUCLEOTIDE SEQUENCE [LARGE SCALE GENOMIC DNA]</scope>
    <source>
        <strain evidence="2">cv. Yunnan</strain>
        <tissue evidence="1">Leaves</tissue>
    </source>
</reference>
<evidence type="ECO:0000313" key="1">
    <source>
        <dbReference type="EMBL" id="KAI3754370.1"/>
    </source>
</evidence>
<protein>
    <submittedName>
        <fullName evidence="1">Uncharacterized protein</fullName>
    </submittedName>
</protein>
<evidence type="ECO:0000313" key="2">
    <source>
        <dbReference type="Proteomes" id="UP001056120"/>
    </source>
</evidence>
<dbReference type="Proteomes" id="UP001056120">
    <property type="component" value="Linkage Group LG18"/>
</dbReference>
<keyword evidence="2" id="KW-1185">Reference proteome</keyword>
<reference evidence="2" key="1">
    <citation type="journal article" date="2022" name="Mol. Ecol. Resour.">
        <title>The genomes of chicory, endive, great burdock and yacon provide insights into Asteraceae palaeo-polyploidization history and plant inulin production.</title>
        <authorList>
            <person name="Fan W."/>
            <person name="Wang S."/>
            <person name="Wang H."/>
            <person name="Wang A."/>
            <person name="Jiang F."/>
            <person name="Liu H."/>
            <person name="Zhao H."/>
            <person name="Xu D."/>
            <person name="Zhang Y."/>
        </authorList>
    </citation>
    <scope>NUCLEOTIDE SEQUENCE [LARGE SCALE GENOMIC DNA]</scope>
    <source>
        <strain evidence="2">cv. Yunnan</strain>
    </source>
</reference>
<comment type="caution">
    <text evidence="1">The sequence shown here is derived from an EMBL/GenBank/DDBJ whole genome shotgun (WGS) entry which is preliminary data.</text>
</comment>
<organism evidence="1 2">
    <name type="scientific">Smallanthus sonchifolius</name>
    <dbReference type="NCBI Taxonomy" id="185202"/>
    <lineage>
        <taxon>Eukaryota</taxon>
        <taxon>Viridiplantae</taxon>
        <taxon>Streptophyta</taxon>
        <taxon>Embryophyta</taxon>
        <taxon>Tracheophyta</taxon>
        <taxon>Spermatophyta</taxon>
        <taxon>Magnoliopsida</taxon>
        <taxon>eudicotyledons</taxon>
        <taxon>Gunneridae</taxon>
        <taxon>Pentapetalae</taxon>
        <taxon>asterids</taxon>
        <taxon>campanulids</taxon>
        <taxon>Asterales</taxon>
        <taxon>Asteraceae</taxon>
        <taxon>Asteroideae</taxon>
        <taxon>Heliantheae alliance</taxon>
        <taxon>Millerieae</taxon>
        <taxon>Smallanthus</taxon>
    </lineage>
</organism>
<gene>
    <name evidence="1" type="ORF">L1987_54152</name>
</gene>